<evidence type="ECO:0000256" key="3">
    <source>
        <dbReference type="ARBA" id="ARBA00023110"/>
    </source>
</evidence>
<dbReference type="HOGENOM" id="CLU_082125_0_0_10"/>
<dbReference type="PANTHER" id="PTHR43811:SF19">
    <property type="entry name" value="39 KDA FK506-BINDING NUCLEAR PROTEIN"/>
    <property type="match status" value="1"/>
</dbReference>
<dbReference type="SUPFAM" id="SSF54534">
    <property type="entry name" value="FKBP-like"/>
    <property type="match status" value="2"/>
</dbReference>
<sequence>MRKASMALVAAVLSATAFLSCKDNYVDTTADTFAKDTTAIAAFAKTQPQNYLYAGAGVRYAITTPNTAGRLPASGDEAEVTYLITSLDGKYRADSTKKDSLAYFRFNIGSLPPGIDIGLSKTREGESAIYLIPSYSAFQNTEYKGLPANTPIRFYTTLRKLRTEDEQIADYIARNKLTLTTQTQDGVRICKTQSVTTGSELINGQTVSVRYTGKLLRYGTVFDSNVGKQLFDVALGSTSVIRGFESGIRALKVGEKATIVFPSSVGYGTTGYSSIPGYTPLAFDIEIVSVR</sequence>
<keyword evidence="7" id="KW-0732">Signal</keyword>
<feature type="signal peptide" evidence="7">
    <location>
        <begin position="1"/>
        <end position="19"/>
    </location>
</feature>
<evidence type="ECO:0000313" key="10">
    <source>
        <dbReference type="Proteomes" id="UP000011058"/>
    </source>
</evidence>
<protein>
    <recommendedName>
        <fullName evidence="6">Peptidyl-prolyl cis-trans isomerase</fullName>
        <ecNumber evidence="6">5.2.1.8</ecNumber>
    </recommendedName>
</protein>
<dbReference type="GO" id="GO:0003755">
    <property type="term" value="F:peptidyl-prolyl cis-trans isomerase activity"/>
    <property type="evidence" value="ECO:0007669"/>
    <property type="project" value="UniProtKB-UniRule"/>
</dbReference>
<proteinExistence type="inferred from homology"/>
<dbReference type="PROSITE" id="PS51257">
    <property type="entry name" value="PROKAR_LIPOPROTEIN"/>
    <property type="match status" value="1"/>
</dbReference>
<dbReference type="InterPro" id="IPR046357">
    <property type="entry name" value="PPIase_dom_sf"/>
</dbReference>
<comment type="catalytic activity">
    <reaction evidence="1 5 6">
        <text>[protein]-peptidylproline (omega=180) = [protein]-peptidylproline (omega=0)</text>
        <dbReference type="Rhea" id="RHEA:16237"/>
        <dbReference type="Rhea" id="RHEA-COMP:10747"/>
        <dbReference type="Rhea" id="RHEA-COMP:10748"/>
        <dbReference type="ChEBI" id="CHEBI:83833"/>
        <dbReference type="ChEBI" id="CHEBI:83834"/>
        <dbReference type="EC" id="5.2.1.8"/>
    </reaction>
</comment>
<dbReference type="AlphaFoldDB" id="I0K3J4"/>
<dbReference type="KEGG" id="fae:FAES_0686"/>
<evidence type="ECO:0000256" key="6">
    <source>
        <dbReference type="RuleBase" id="RU003915"/>
    </source>
</evidence>
<feature type="domain" description="PPIase FKBP-type" evidence="8">
    <location>
        <begin position="204"/>
        <end position="291"/>
    </location>
</feature>
<evidence type="ECO:0000256" key="2">
    <source>
        <dbReference type="ARBA" id="ARBA00006577"/>
    </source>
</evidence>
<dbReference type="OrthoDB" id="979394at2"/>
<keyword evidence="4 5" id="KW-0413">Isomerase</keyword>
<evidence type="ECO:0000256" key="7">
    <source>
        <dbReference type="SAM" id="SignalP"/>
    </source>
</evidence>
<dbReference type="InterPro" id="IPR001179">
    <property type="entry name" value="PPIase_FKBP_dom"/>
</dbReference>
<feature type="chain" id="PRO_5003630180" description="Peptidyl-prolyl cis-trans isomerase" evidence="7">
    <location>
        <begin position="20"/>
        <end position="291"/>
    </location>
</feature>
<dbReference type="eggNOG" id="COG0545">
    <property type="taxonomic scope" value="Bacteria"/>
</dbReference>
<dbReference type="Gene3D" id="3.10.50.40">
    <property type="match status" value="2"/>
</dbReference>
<dbReference type="PROSITE" id="PS50059">
    <property type="entry name" value="FKBP_PPIASE"/>
    <property type="match status" value="2"/>
</dbReference>
<accession>I0K3J4</accession>
<evidence type="ECO:0000313" key="9">
    <source>
        <dbReference type="EMBL" id="CCG98697.1"/>
    </source>
</evidence>
<dbReference type="EMBL" id="HE796683">
    <property type="protein sequence ID" value="CCG98697.1"/>
    <property type="molecule type" value="Genomic_DNA"/>
</dbReference>
<evidence type="ECO:0000256" key="4">
    <source>
        <dbReference type="ARBA" id="ARBA00023235"/>
    </source>
</evidence>
<comment type="similarity">
    <text evidence="2 6">Belongs to the FKBP-type PPIase family.</text>
</comment>
<evidence type="ECO:0000259" key="8">
    <source>
        <dbReference type="PROSITE" id="PS50059"/>
    </source>
</evidence>
<dbReference type="RefSeq" id="WP_015329797.1">
    <property type="nucleotide sequence ID" value="NC_020054.1"/>
</dbReference>
<feature type="domain" description="PPIase FKBP-type" evidence="8">
    <location>
        <begin position="75"/>
        <end position="162"/>
    </location>
</feature>
<dbReference type="Proteomes" id="UP000011058">
    <property type="component" value="Chromosome"/>
</dbReference>
<dbReference type="STRING" id="1166018.FAES_0686"/>
<dbReference type="Pfam" id="PF00254">
    <property type="entry name" value="FKBP_C"/>
    <property type="match status" value="2"/>
</dbReference>
<organism evidence="9 10">
    <name type="scientific">Fibrella aestuarina BUZ 2</name>
    <dbReference type="NCBI Taxonomy" id="1166018"/>
    <lineage>
        <taxon>Bacteria</taxon>
        <taxon>Pseudomonadati</taxon>
        <taxon>Bacteroidota</taxon>
        <taxon>Cytophagia</taxon>
        <taxon>Cytophagales</taxon>
        <taxon>Spirosomataceae</taxon>
        <taxon>Fibrella</taxon>
    </lineage>
</organism>
<reference evidence="9 10" key="1">
    <citation type="journal article" date="2012" name="J. Bacteriol.">
        <title>Genome Sequence of Fibrella aestuarina BUZ 2T, a Filamentous Marine Bacterium.</title>
        <authorList>
            <person name="Filippini M."/>
            <person name="Qi W."/>
            <person name="Blom J."/>
            <person name="Goesmann A."/>
            <person name="Smits T.H."/>
            <person name="Bagheri H.C."/>
        </authorList>
    </citation>
    <scope>NUCLEOTIDE SEQUENCE [LARGE SCALE GENOMIC DNA]</scope>
    <source>
        <strain evidence="10">BUZ 2T</strain>
    </source>
</reference>
<evidence type="ECO:0000256" key="1">
    <source>
        <dbReference type="ARBA" id="ARBA00000971"/>
    </source>
</evidence>
<dbReference type="EC" id="5.2.1.8" evidence="6"/>
<evidence type="ECO:0000256" key="5">
    <source>
        <dbReference type="PROSITE-ProRule" id="PRU00277"/>
    </source>
</evidence>
<name>I0K3J4_9BACT</name>
<gene>
    <name evidence="9" type="ORF">FAES_0686</name>
</gene>
<dbReference type="PANTHER" id="PTHR43811">
    <property type="entry name" value="FKBP-TYPE PEPTIDYL-PROLYL CIS-TRANS ISOMERASE FKPA"/>
    <property type="match status" value="1"/>
</dbReference>
<keyword evidence="10" id="KW-1185">Reference proteome</keyword>
<keyword evidence="3 5" id="KW-0697">Rotamase</keyword>